<evidence type="ECO:0000313" key="1">
    <source>
        <dbReference type="EMBL" id="ACB40395.1"/>
    </source>
</evidence>
<evidence type="ECO:0000313" key="2">
    <source>
        <dbReference type="Proteomes" id="UP000001694"/>
    </source>
</evidence>
<dbReference type="EMBL" id="CP001014">
    <property type="protein sequence ID" value="ACB40395.1"/>
    <property type="molecule type" value="Genomic_DNA"/>
</dbReference>
<reference evidence="1" key="1">
    <citation type="submission" date="2008-03" db="EMBL/GenBank/DDBJ databases">
        <title>Complete sequence of Thermoproteus neutrophilus V24Sta.</title>
        <authorList>
            <consortium name="US DOE Joint Genome Institute"/>
            <person name="Copeland A."/>
            <person name="Lucas S."/>
            <person name="Lapidus A."/>
            <person name="Glavina del Rio T."/>
            <person name="Dalin E."/>
            <person name="Tice H."/>
            <person name="Bruce D."/>
            <person name="Goodwin L."/>
            <person name="Pitluck S."/>
            <person name="Sims D."/>
            <person name="Brettin T."/>
            <person name="Detter J.C."/>
            <person name="Han C."/>
            <person name="Kuske C.R."/>
            <person name="Schmutz J."/>
            <person name="Larimer F."/>
            <person name="Land M."/>
            <person name="Hauser L."/>
            <person name="Kyrpides N."/>
            <person name="Mikhailova N."/>
            <person name="Biddle J.F."/>
            <person name="Zhang Z."/>
            <person name="Fitz-Gibbon S.T."/>
            <person name="Lowe T.M."/>
            <person name="Saltikov C."/>
            <person name="House C.H."/>
            <person name="Richardson P."/>
        </authorList>
    </citation>
    <scope>NUCLEOTIDE SEQUENCE [LARGE SCALE GENOMIC DNA]</scope>
    <source>
        <strain evidence="1">V24Sta</strain>
    </source>
</reference>
<dbReference type="Proteomes" id="UP000001694">
    <property type="component" value="Chromosome"/>
</dbReference>
<keyword evidence="2" id="KW-1185">Reference proteome</keyword>
<gene>
    <name evidence="1" type="ordered locus">Tneu_1470</name>
</gene>
<protein>
    <submittedName>
        <fullName evidence="1">Uncharacterized protein</fullName>
    </submittedName>
</protein>
<dbReference type="RefSeq" id="WP_012350814.1">
    <property type="nucleotide sequence ID" value="NC_010525.1"/>
</dbReference>
<dbReference type="KEGG" id="tne:Tneu_1470"/>
<dbReference type="GeneID" id="6165779"/>
<accession>B1Y9G6</accession>
<dbReference type="HOGENOM" id="CLU_1998829_0_0_2"/>
<name>B1Y9G6_PYRNV</name>
<dbReference type="eggNOG" id="arCOG07439">
    <property type="taxonomic scope" value="Archaea"/>
</dbReference>
<dbReference type="AlphaFoldDB" id="B1Y9G6"/>
<organism evidence="1 2">
    <name type="scientific">Pyrobaculum neutrophilum (strain DSM 2338 / JCM 9278 / NBRC 100436 / V24Sta)</name>
    <name type="common">Thermoproteus neutrophilus</name>
    <dbReference type="NCBI Taxonomy" id="444157"/>
    <lineage>
        <taxon>Archaea</taxon>
        <taxon>Thermoproteota</taxon>
        <taxon>Thermoprotei</taxon>
        <taxon>Thermoproteales</taxon>
        <taxon>Thermoproteaceae</taxon>
        <taxon>Pyrobaculum</taxon>
    </lineage>
</organism>
<sequence>MVHRAVDIVEVLRRKNPEEVRKALVEVHRAKAFSLADAEYVAEELEKAARLHAYHIALMSLIAPEVEVDPDSVTGLDYRLARSFQEGLAKCAELPGVVEDGFYRVVLEELNRIIRSACSPQHGK</sequence>
<proteinExistence type="predicted"/>